<gene>
    <name evidence="2" type="ordered locus">Shel_04080</name>
</gene>
<dbReference type="HOGENOM" id="CLU_841017_0_0_11"/>
<dbReference type="Proteomes" id="UP000002026">
    <property type="component" value="Chromosome"/>
</dbReference>
<proteinExistence type="predicted"/>
<dbReference type="eggNOG" id="COG0790">
    <property type="taxonomic scope" value="Bacteria"/>
</dbReference>
<feature type="compositionally biased region" description="Basic and acidic residues" evidence="1">
    <location>
        <begin position="1"/>
        <end position="14"/>
    </location>
</feature>
<accession>C7N2G3</accession>
<keyword evidence="3" id="KW-1185">Reference proteome</keyword>
<dbReference type="AlphaFoldDB" id="C7N2G3"/>
<sequence>MNETELMSKYEPGDMRNFASQPESGSCQVSEARKCLEAGLRAATNEVAPDFDAALAYFLEGASMGDSDCQYQAACLLDTNGAFANRRSECVPLYERAAAAGFADAQADLALLYLSGDLVDRNPAQAVSLLETAAAQGNSAAQYNLALINRDGEDGIPANPTKAFHLFKAAADQGDADALLTVADMLHAGNGVEKNLEEAARRYRAAAELGSAEAAYKLGIMFMTDDFEAEYGDGYTNAFDGSMFWLRKAAEQDWPDAFMPLTECMDLSDPLEELYSASDYAHWYRKAAELGNPEAMRCLAYVISETDPDEAQRWYRKAADLGDASAETWLKKHRLL</sequence>
<dbReference type="Pfam" id="PF08238">
    <property type="entry name" value="Sel1"/>
    <property type="match status" value="7"/>
</dbReference>
<dbReference type="KEGG" id="shi:Shel_04080"/>
<dbReference type="InterPro" id="IPR050767">
    <property type="entry name" value="Sel1_AlgK"/>
</dbReference>
<protein>
    <submittedName>
        <fullName evidence="2">TPR repeat-containing protein</fullName>
    </submittedName>
</protein>
<dbReference type="RefSeq" id="WP_012797576.1">
    <property type="nucleotide sequence ID" value="NC_013165.1"/>
</dbReference>
<dbReference type="Gene3D" id="1.25.40.10">
    <property type="entry name" value="Tetratricopeptide repeat domain"/>
    <property type="match status" value="1"/>
</dbReference>
<evidence type="ECO:0000256" key="1">
    <source>
        <dbReference type="SAM" id="MobiDB-lite"/>
    </source>
</evidence>
<dbReference type="InterPro" id="IPR006597">
    <property type="entry name" value="Sel1-like"/>
</dbReference>
<reference evidence="2 3" key="1">
    <citation type="journal article" date="2009" name="Stand. Genomic Sci.">
        <title>Complete genome sequence of Slackia heliotrinireducens type strain (RHS 1).</title>
        <authorList>
            <person name="Pukall R."/>
            <person name="Lapidus A."/>
            <person name="Nolan M."/>
            <person name="Copeland A."/>
            <person name="Glavina Del Rio T."/>
            <person name="Lucas S."/>
            <person name="Chen F."/>
            <person name="Tice H."/>
            <person name="Cheng J.F."/>
            <person name="Chertkov O."/>
            <person name="Bruce D."/>
            <person name="Goodwin L."/>
            <person name="Kuske C."/>
            <person name="Brettin T."/>
            <person name="Detter J.C."/>
            <person name="Han C."/>
            <person name="Pitluck S."/>
            <person name="Pati A."/>
            <person name="Mavrommatis K."/>
            <person name="Ivanova N."/>
            <person name="Ovchinnikova G."/>
            <person name="Chen A."/>
            <person name="Palaniappan K."/>
            <person name="Schneider S."/>
            <person name="Rohde M."/>
            <person name="Chain P."/>
            <person name="D'haeseleer P."/>
            <person name="Goker M."/>
            <person name="Bristow J."/>
            <person name="Eisen J.A."/>
            <person name="Markowitz V."/>
            <person name="Kyrpides N.C."/>
            <person name="Klenk H.P."/>
            <person name="Hugenholtz P."/>
        </authorList>
    </citation>
    <scope>NUCLEOTIDE SEQUENCE [LARGE SCALE GENOMIC DNA]</scope>
    <source>
        <strain evidence="3">ATCC 29202 / DSM 20476 / NCTC 11029 / RHS 1</strain>
    </source>
</reference>
<dbReference type="PANTHER" id="PTHR11102">
    <property type="entry name" value="SEL-1-LIKE PROTEIN"/>
    <property type="match status" value="1"/>
</dbReference>
<feature type="region of interest" description="Disordered" evidence="1">
    <location>
        <begin position="1"/>
        <end position="22"/>
    </location>
</feature>
<evidence type="ECO:0000313" key="2">
    <source>
        <dbReference type="EMBL" id="ACV21469.1"/>
    </source>
</evidence>
<dbReference type="InterPro" id="IPR011990">
    <property type="entry name" value="TPR-like_helical_dom_sf"/>
</dbReference>
<name>C7N2G3_SLAHD</name>
<dbReference type="EMBL" id="CP001684">
    <property type="protein sequence ID" value="ACV21469.1"/>
    <property type="molecule type" value="Genomic_DNA"/>
</dbReference>
<organism evidence="2 3">
    <name type="scientific">Slackia heliotrinireducens (strain ATCC 29202 / DSM 20476 / NCTC 11029 / RHS 1)</name>
    <name type="common">Peptococcus heliotrinreducens</name>
    <dbReference type="NCBI Taxonomy" id="471855"/>
    <lineage>
        <taxon>Bacteria</taxon>
        <taxon>Bacillati</taxon>
        <taxon>Actinomycetota</taxon>
        <taxon>Coriobacteriia</taxon>
        <taxon>Eggerthellales</taxon>
        <taxon>Eggerthellaceae</taxon>
        <taxon>Slackia</taxon>
    </lineage>
</organism>
<dbReference type="SUPFAM" id="SSF81901">
    <property type="entry name" value="HCP-like"/>
    <property type="match status" value="2"/>
</dbReference>
<dbReference type="STRING" id="471855.Shel_04080"/>
<dbReference type="PANTHER" id="PTHR11102:SF160">
    <property type="entry name" value="ERAD-ASSOCIATED E3 UBIQUITIN-PROTEIN LIGASE COMPONENT HRD3"/>
    <property type="match status" value="1"/>
</dbReference>
<evidence type="ECO:0000313" key="3">
    <source>
        <dbReference type="Proteomes" id="UP000002026"/>
    </source>
</evidence>
<dbReference type="SMART" id="SM00671">
    <property type="entry name" value="SEL1"/>
    <property type="match status" value="6"/>
</dbReference>